<comment type="caution">
    <text evidence="3">The sequence shown here is derived from an EMBL/GenBank/DDBJ whole genome shotgun (WGS) entry which is preliminary data.</text>
</comment>
<dbReference type="Pfam" id="PF00436">
    <property type="entry name" value="SSB"/>
    <property type="match status" value="1"/>
</dbReference>
<accession>A0A3P1YN21</accession>
<evidence type="ECO:0000313" key="3">
    <source>
        <dbReference type="EMBL" id="RRD72444.1"/>
    </source>
</evidence>
<dbReference type="RefSeq" id="WP_124790641.1">
    <property type="nucleotide sequence ID" value="NZ_RQYN01000050.1"/>
</dbReference>
<evidence type="ECO:0000313" key="4">
    <source>
        <dbReference type="Proteomes" id="UP000279860"/>
    </source>
</evidence>
<dbReference type="InterPro" id="IPR000424">
    <property type="entry name" value="Primosome_PriB/ssb"/>
</dbReference>
<dbReference type="GO" id="GO:0003697">
    <property type="term" value="F:single-stranded DNA binding"/>
    <property type="evidence" value="ECO:0007669"/>
    <property type="project" value="InterPro"/>
</dbReference>
<dbReference type="GO" id="GO:0006260">
    <property type="term" value="P:DNA replication"/>
    <property type="evidence" value="ECO:0007669"/>
    <property type="project" value="InterPro"/>
</dbReference>
<reference evidence="3 4" key="1">
    <citation type="submission" date="2018-11" db="EMBL/GenBank/DDBJ databases">
        <title>Genomes From Bacteria Associated with the Canine Oral Cavity: a Test Case for Automated Genome-Based Taxonomic Assignment.</title>
        <authorList>
            <person name="Coil D.A."/>
            <person name="Jospin G."/>
            <person name="Darling A.E."/>
            <person name="Wallis C."/>
            <person name="Davis I.J."/>
            <person name="Harris S."/>
            <person name="Eisen J.A."/>
            <person name="Holcombe L.J."/>
            <person name="O'Flynn C."/>
        </authorList>
    </citation>
    <scope>NUCLEOTIDE SEQUENCE [LARGE SCALE GENOMIC DNA]</scope>
    <source>
        <strain evidence="3 4">OH1426_COT-023</strain>
    </source>
</reference>
<dbReference type="InterPro" id="IPR012340">
    <property type="entry name" value="NA-bd_OB-fold"/>
</dbReference>
<dbReference type="AlphaFoldDB" id="A0A3P1YN21"/>
<dbReference type="Proteomes" id="UP000279860">
    <property type="component" value="Unassembled WGS sequence"/>
</dbReference>
<dbReference type="Gene3D" id="2.40.50.140">
    <property type="entry name" value="Nucleic acid-binding proteins"/>
    <property type="match status" value="1"/>
</dbReference>
<dbReference type="InterPro" id="IPR011344">
    <property type="entry name" value="ssDNA-bd"/>
</dbReference>
<proteinExistence type="predicted"/>
<dbReference type="EMBL" id="RQYN01000050">
    <property type="protein sequence ID" value="RRD72444.1"/>
    <property type="molecule type" value="Genomic_DNA"/>
</dbReference>
<organism evidence="3 4">
    <name type="scientific">Tannerella forsythia</name>
    <name type="common">Bacteroides forsythus</name>
    <dbReference type="NCBI Taxonomy" id="28112"/>
    <lineage>
        <taxon>Bacteria</taxon>
        <taxon>Pseudomonadati</taxon>
        <taxon>Bacteroidota</taxon>
        <taxon>Bacteroidia</taxon>
        <taxon>Bacteroidales</taxon>
        <taxon>Tannerellaceae</taxon>
        <taxon>Tannerella</taxon>
    </lineage>
</organism>
<evidence type="ECO:0000256" key="2">
    <source>
        <dbReference type="PIRNR" id="PIRNR002070"/>
    </source>
</evidence>
<sequence length="104" mass="11594">MFTGNVLGYLGADAKEIKREEKKVSICFNVSSNLKTASGEEKTTWISCFLNRPSKVVEYLKKGTMVYVSGDISVNVYEREDGTTVPNITMNVWKIELCGSSTEK</sequence>
<protein>
    <recommendedName>
        <fullName evidence="2">Single-stranded DNA-binding protein</fullName>
    </recommendedName>
</protein>
<name>A0A3P1YN21_TANFO</name>
<evidence type="ECO:0000256" key="1">
    <source>
        <dbReference type="ARBA" id="ARBA00023125"/>
    </source>
</evidence>
<keyword evidence="1 2" id="KW-0238">DNA-binding</keyword>
<gene>
    <name evidence="3" type="ORF">EII41_11160</name>
</gene>
<dbReference type="SUPFAM" id="SSF50249">
    <property type="entry name" value="Nucleic acid-binding proteins"/>
    <property type="match status" value="1"/>
</dbReference>
<dbReference type="PIRSF" id="PIRSF002070">
    <property type="entry name" value="SSB"/>
    <property type="match status" value="1"/>
</dbReference>
<dbReference type="PROSITE" id="PS50935">
    <property type="entry name" value="SSB"/>
    <property type="match status" value="1"/>
</dbReference>